<keyword evidence="1" id="KW-0472">Membrane</keyword>
<keyword evidence="1" id="KW-1133">Transmembrane helix</keyword>
<comment type="caution">
    <text evidence="2">The sequence shown here is derived from an EMBL/GenBank/DDBJ whole genome shotgun (WGS) entry which is preliminary data.</text>
</comment>
<gene>
    <name evidence="2" type="ORF">ENR64_15360</name>
</gene>
<dbReference type="AlphaFoldDB" id="A0A7C3KH37"/>
<proteinExistence type="predicted"/>
<reference evidence="2" key="1">
    <citation type="journal article" date="2020" name="mSystems">
        <title>Genome- and Community-Level Interaction Insights into Carbon Utilization and Element Cycling Functions of Hydrothermarchaeota in Hydrothermal Sediment.</title>
        <authorList>
            <person name="Zhou Z."/>
            <person name="Liu Y."/>
            <person name="Xu W."/>
            <person name="Pan J."/>
            <person name="Luo Z.H."/>
            <person name="Li M."/>
        </authorList>
    </citation>
    <scope>NUCLEOTIDE SEQUENCE [LARGE SCALE GENOMIC DNA]</scope>
    <source>
        <strain evidence="2">SpSt-418</strain>
    </source>
</reference>
<organism evidence="2">
    <name type="scientific">Oscillatoriales cyanobacterium SpSt-418</name>
    <dbReference type="NCBI Taxonomy" id="2282169"/>
    <lineage>
        <taxon>Bacteria</taxon>
        <taxon>Bacillati</taxon>
        <taxon>Cyanobacteriota</taxon>
        <taxon>Cyanophyceae</taxon>
        <taxon>Oscillatoriophycideae</taxon>
        <taxon>Oscillatoriales</taxon>
    </lineage>
</organism>
<dbReference type="EMBL" id="DSRU01000225">
    <property type="protein sequence ID" value="HFM99102.1"/>
    <property type="molecule type" value="Genomic_DNA"/>
</dbReference>
<keyword evidence="1" id="KW-0812">Transmembrane</keyword>
<feature type="transmembrane region" description="Helical" evidence="1">
    <location>
        <begin position="116"/>
        <end position="138"/>
    </location>
</feature>
<feature type="transmembrane region" description="Helical" evidence="1">
    <location>
        <begin position="80"/>
        <end position="104"/>
    </location>
</feature>
<evidence type="ECO:0000313" key="2">
    <source>
        <dbReference type="EMBL" id="HFM99102.1"/>
    </source>
</evidence>
<accession>A0A7C3KH37</accession>
<name>A0A7C3KH37_9CYAN</name>
<evidence type="ECO:0000256" key="1">
    <source>
        <dbReference type="SAM" id="Phobius"/>
    </source>
</evidence>
<sequence length="141" mass="15710">MRQNRLNPLVLALFLWIGVVTLVSFVSNIRAMLLLKFAFHSSTKWSTDFESITKLMILRVVPQNFAITDLTDADVYKLTFVYVAINHLIVLSLALTEVALLHYSVGLRQLLKCPKATTVCFSLVALATPITLLLSKVIGGF</sequence>
<protein>
    <submittedName>
        <fullName evidence="2">Uncharacterized protein</fullName>
    </submittedName>
</protein>